<dbReference type="OrthoDB" id="10013535at2759"/>
<dbReference type="OMA" id="HTPLTNP"/>
<dbReference type="Proteomes" id="UP000494040">
    <property type="component" value="Unassembled WGS sequence"/>
</dbReference>
<dbReference type="Pfam" id="PF12494">
    <property type="entry name" value="DUF3695"/>
    <property type="match status" value="1"/>
</dbReference>
<proteinExistence type="predicted"/>
<accession>A0A8I6TB94</accession>
<dbReference type="KEGG" id="clec:106661275"/>
<dbReference type="EnsemblMetazoa" id="XM_014384565.1">
    <property type="protein sequence ID" value="XP_014240051.1"/>
    <property type="gene ID" value="LOC106661275"/>
</dbReference>
<organism evidence="1 2">
    <name type="scientific">Cimex lectularius</name>
    <name type="common">Bed bug</name>
    <name type="synonym">Acanthia lectularia</name>
    <dbReference type="NCBI Taxonomy" id="79782"/>
    <lineage>
        <taxon>Eukaryota</taxon>
        <taxon>Metazoa</taxon>
        <taxon>Ecdysozoa</taxon>
        <taxon>Arthropoda</taxon>
        <taxon>Hexapoda</taxon>
        <taxon>Insecta</taxon>
        <taxon>Pterygota</taxon>
        <taxon>Neoptera</taxon>
        <taxon>Paraneoptera</taxon>
        <taxon>Hemiptera</taxon>
        <taxon>Heteroptera</taxon>
        <taxon>Panheteroptera</taxon>
        <taxon>Cimicomorpha</taxon>
        <taxon>Cimicidae</taxon>
        <taxon>Cimex</taxon>
    </lineage>
</organism>
<protein>
    <submittedName>
        <fullName evidence="1">Uncharacterized protein</fullName>
    </submittedName>
</protein>
<evidence type="ECO:0000313" key="2">
    <source>
        <dbReference type="Proteomes" id="UP000494040"/>
    </source>
</evidence>
<dbReference type="GeneID" id="106661275"/>
<name>A0A8I6TB94_CIMLE</name>
<dbReference type="RefSeq" id="XP_014240051.1">
    <property type="nucleotide sequence ID" value="XM_014384565.1"/>
</dbReference>
<dbReference type="AlphaFoldDB" id="A0A8I6TB94"/>
<sequence>MARIEFNPFPLPLIQFEECWSSPLILEGFEYDWKQSATTSDRLYYHHTLSSIRQHKDLKQKCAPKDSLDLVLASVYDQSEDAFRDKFFVMTQPETVGLPTYRLLKNKRLIPAQRPARDLIMDEEIRSRRESDSLLPGTTWHGIRQGGVTEKRNVHHIKLGIASGNNRGYSRKNDGTFYSS</sequence>
<evidence type="ECO:0000313" key="1">
    <source>
        <dbReference type="EnsemblMetazoa" id="XP_014240051.1"/>
    </source>
</evidence>
<dbReference type="InterPro" id="IPR022179">
    <property type="entry name" value="CFAP276"/>
</dbReference>
<reference evidence="1" key="1">
    <citation type="submission" date="2022-01" db="UniProtKB">
        <authorList>
            <consortium name="EnsemblMetazoa"/>
        </authorList>
    </citation>
    <scope>IDENTIFICATION</scope>
</reference>
<keyword evidence="2" id="KW-1185">Reference proteome</keyword>